<dbReference type="GO" id="GO:0007155">
    <property type="term" value="P:cell adhesion"/>
    <property type="evidence" value="ECO:0007669"/>
    <property type="project" value="TreeGrafter"/>
</dbReference>
<sequence length="509" mass="56826">MDSESPVRTMNEVLERVNSSLWQLAKNGGVEDELGRSNITVFASSGNDNPPDDARSYVINRIVQGIHRAYDWTDETVLKTTGGGDLVISQSEDVFGSVRTFVNCVPLNSSGHRAQNGIVHVVDGDLRPADDTLLSTLEKDHRFSSFSKLLSDKLPKLLPENKNFTVFVPSEEVFSSLSDSLLKDIKAGQGCTSSFAPSHIVEGSICSSELSHHRLKSVAGSEIDVQLLSWESTNTRLEILREDITSTSTFHIYQPFQVHKNIGSNIPEDVHINGEKYARRYHMKWRGITSCLVKFWRISDAHLLLKPTRNPSWTPIDHRFIAAFEHLDPENGREFLNLWKKSTVNGSLTTNEPITVFIPSDDAFSNNEFKKLLDNSKLSDIFVKRYIVSEPLCEFDIHPHPAEIRIQTHANLNGEPLRLRKFGDDTFIDGARIECPVEESNKKIHEMAEAAKDKVCEGGKAVKEAAESGVKKVQETGKHAYDATAEKFGEARDYIGEKLHGGADVVKGK</sequence>
<evidence type="ECO:0000259" key="1">
    <source>
        <dbReference type="PROSITE" id="PS50213"/>
    </source>
</evidence>
<reference evidence="3" key="2">
    <citation type="submission" date="2016-04" db="UniProtKB">
        <authorList>
            <consortium name="WormBaseParasite"/>
        </authorList>
    </citation>
    <scope>IDENTIFICATION</scope>
</reference>
<feature type="domain" description="FAS1" evidence="1">
    <location>
        <begin position="1"/>
        <end position="126"/>
    </location>
</feature>
<dbReference type="PANTHER" id="PTHR10900:SF114">
    <property type="entry name" value="FAS1 DOMAIN-CONTAINING PROTEIN"/>
    <property type="match status" value="1"/>
</dbReference>
<feature type="domain" description="FAS1" evidence="1">
    <location>
        <begin position="130"/>
        <end position="257"/>
    </location>
</feature>
<dbReference type="Proteomes" id="UP000035642">
    <property type="component" value="Unassembled WGS sequence"/>
</dbReference>
<dbReference type="InterPro" id="IPR036378">
    <property type="entry name" value="FAS1_dom_sf"/>
</dbReference>
<dbReference type="Gene3D" id="2.30.180.10">
    <property type="entry name" value="FAS1 domain"/>
    <property type="match status" value="3"/>
</dbReference>
<evidence type="ECO:0000313" key="3">
    <source>
        <dbReference type="WBParaSite" id="ACAC_0001047001-mRNA-1"/>
    </source>
</evidence>
<dbReference type="InterPro" id="IPR050904">
    <property type="entry name" value="Adhesion/Biosynth-related"/>
</dbReference>
<dbReference type="GO" id="GO:0030198">
    <property type="term" value="P:extracellular matrix organization"/>
    <property type="evidence" value="ECO:0007669"/>
    <property type="project" value="TreeGrafter"/>
</dbReference>
<dbReference type="InterPro" id="IPR000782">
    <property type="entry name" value="FAS1_domain"/>
</dbReference>
<proteinExistence type="predicted"/>
<dbReference type="PROSITE" id="PS50213">
    <property type="entry name" value="FAS1"/>
    <property type="match status" value="2"/>
</dbReference>
<evidence type="ECO:0000313" key="2">
    <source>
        <dbReference type="Proteomes" id="UP000035642"/>
    </source>
</evidence>
<dbReference type="SMART" id="SM00554">
    <property type="entry name" value="FAS1"/>
    <property type="match status" value="3"/>
</dbReference>
<dbReference type="Pfam" id="PF02469">
    <property type="entry name" value="Fasciclin"/>
    <property type="match status" value="2"/>
</dbReference>
<organism evidence="2 3">
    <name type="scientific">Angiostrongylus cantonensis</name>
    <name type="common">Rat lungworm</name>
    <dbReference type="NCBI Taxonomy" id="6313"/>
    <lineage>
        <taxon>Eukaryota</taxon>
        <taxon>Metazoa</taxon>
        <taxon>Ecdysozoa</taxon>
        <taxon>Nematoda</taxon>
        <taxon>Chromadorea</taxon>
        <taxon>Rhabditida</taxon>
        <taxon>Rhabditina</taxon>
        <taxon>Rhabditomorpha</taxon>
        <taxon>Strongyloidea</taxon>
        <taxon>Metastrongylidae</taxon>
        <taxon>Angiostrongylus</taxon>
    </lineage>
</organism>
<protein>
    <submittedName>
        <fullName evidence="3">FAS1 domain-containing protein</fullName>
    </submittedName>
</protein>
<name>A0A158PB54_ANGCA</name>
<dbReference type="SUPFAM" id="SSF82153">
    <property type="entry name" value="FAS1 domain"/>
    <property type="match status" value="3"/>
</dbReference>
<keyword evidence="2" id="KW-1185">Reference proteome</keyword>
<dbReference type="WBParaSite" id="ACAC_0001047001-mRNA-1">
    <property type="protein sequence ID" value="ACAC_0001047001-mRNA-1"/>
    <property type="gene ID" value="ACAC_0001047001"/>
</dbReference>
<dbReference type="PANTHER" id="PTHR10900">
    <property type="entry name" value="PERIOSTIN-RELATED"/>
    <property type="match status" value="1"/>
</dbReference>
<dbReference type="GO" id="GO:0005615">
    <property type="term" value="C:extracellular space"/>
    <property type="evidence" value="ECO:0007669"/>
    <property type="project" value="TreeGrafter"/>
</dbReference>
<dbReference type="GO" id="GO:0031012">
    <property type="term" value="C:extracellular matrix"/>
    <property type="evidence" value="ECO:0007669"/>
    <property type="project" value="TreeGrafter"/>
</dbReference>
<reference evidence="2" key="1">
    <citation type="submission" date="2012-09" db="EMBL/GenBank/DDBJ databases">
        <authorList>
            <person name="Martin A.A."/>
        </authorList>
    </citation>
    <scope>NUCLEOTIDE SEQUENCE</scope>
</reference>
<dbReference type="GO" id="GO:0050839">
    <property type="term" value="F:cell adhesion molecule binding"/>
    <property type="evidence" value="ECO:0007669"/>
    <property type="project" value="TreeGrafter"/>
</dbReference>
<accession>A0A158PB54</accession>
<dbReference type="STRING" id="6313.A0A158PB54"/>
<dbReference type="AlphaFoldDB" id="A0A158PB54"/>